<dbReference type="Pfam" id="PF20448">
    <property type="entry name" value="DUF6705"/>
    <property type="match status" value="1"/>
</dbReference>
<proteinExistence type="predicted"/>
<reference evidence="2 3" key="1">
    <citation type="submission" date="2019-04" db="EMBL/GenBank/DDBJ databases">
        <title>Flavobacterium sp. strain DS2-A Genome sequencing and assembly.</title>
        <authorList>
            <person name="Kim I."/>
        </authorList>
    </citation>
    <scope>NUCLEOTIDE SEQUENCE [LARGE SCALE GENOMIC DNA]</scope>
    <source>
        <strain evidence="2 3">DS2-A</strain>
    </source>
</reference>
<dbReference type="AlphaFoldDB" id="A0A4Z0LC71"/>
<evidence type="ECO:0000313" key="3">
    <source>
        <dbReference type="Proteomes" id="UP000297407"/>
    </source>
</evidence>
<keyword evidence="3" id="KW-1185">Reference proteome</keyword>
<dbReference type="Proteomes" id="UP000297407">
    <property type="component" value="Unassembled WGS sequence"/>
</dbReference>
<feature type="domain" description="DUF6705" evidence="1">
    <location>
        <begin position="1"/>
        <end position="204"/>
    </location>
</feature>
<dbReference type="OrthoDB" id="1261237at2"/>
<dbReference type="RefSeq" id="WP_135524693.1">
    <property type="nucleotide sequence ID" value="NZ_SRLH01000001.1"/>
</dbReference>
<comment type="caution">
    <text evidence="2">The sequence shown here is derived from an EMBL/GenBank/DDBJ whole genome shotgun (WGS) entry which is preliminary data.</text>
</comment>
<accession>A0A4Z0LC71</accession>
<evidence type="ECO:0000313" key="2">
    <source>
        <dbReference type="EMBL" id="TGD59486.1"/>
    </source>
</evidence>
<name>A0A4Z0LC71_9FLAO</name>
<gene>
    <name evidence="2" type="ORF">E4635_00700</name>
</gene>
<dbReference type="InterPro" id="IPR046551">
    <property type="entry name" value="DUF6705"/>
</dbReference>
<sequence length="205" mass="23804">MKNILKIAIILYAFQINAQTVKPAEQFLTPEFLKMDNVYFKDVNHVFDKFLGTWEYSNGPYYLKVIITKITKQEQGISNGKRMRTRKHFFDLINCDYIYKYNGVTVYNVIPPYQVVNDSVIASSIDGHLINNTNQVELSYNEPSTTTCIRNRFGELKLTYITGAIPKLQWLRTDKLTSWPESYCTNGQFDISEYKIPANLVLTKI</sequence>
<evidence type="ECO:0000259" key="1">
    <source>
        <dbReference type="Pfam" id="PF20448"/>
    </source>
</evidence>
<organism evidence="2 3">
    <name type="scientific">Flavobacterium humi</name>
    <dbReference type="NCBI Taxonomy" id="2562683"/>
    <lineage>
        <taxon>Bacteria</taxon>
        <taxon>Pseudomonadati</taxon>
        <taxon>Bacteroidota</taxon>
        <taxon>Flavobacteriia</taxon>
        <taxon>Flavobacteriales</taxon>
        <taxon>Flavobacteriaceae</taxon>
        <taxon>Flavobacterium</taxon>
    </lineage>
</organism>
<protein>
    <recommendedName>
        <fullName evidence="1">DUF6705 domain-containing protein</fullName>
    </recommendedName>
</protein>
<dbReference type="EMBL" id="SRLH01000001">
    <property type="protein sequence ID" value="TGD59486.1"/>
    <property type="molecule type" value="Genomic_DNA"/>
</dbReference>